<dbReference type="Proteomes" id="UP000507470">
    <property type="component" value="Unassembled WGS sequence"/>
</dbReference>
<reference evidence="1 2" key="1">
    <citation type="submission" date="2020-06" db="EMBL/GenBank/DDBJ databases">
        <authorList>
            <person name="Li R."/>
            <person name="Bekaert M."/>
        </authorList>
    </citation>
    <scope>NUCLEOTIDE SEQUENCE [LARGE SCALE GENOMIC DNA]</scope>
    <source>
        <strain evidence="2">wild</strain>
    </source>
</reference>
<accession>A0A6J8EVR7</accession>
<dbReference type="OrthoDB" id="6772100at2759"/>
<protein>
    <submittedName>
        <fullName evidence="1">Uncharacterized protein</fullName>
    </submittedName>
</protein>
<dbReference type="GO" id="GO:0004190">
    <property type="term" value="F:aspartic-type endopeptidase activity"/>
    <property type="evidence" value="ECO:0007669"/>
    <property type="project" value="InterPro"/>
</dbReference>
<name>A0A6J8EVR7_MYTCO</name>
<proteinExistence type="predicted"/>
<dbReference type="EMBL" id="CACVKT020010051">
    <property type="protein sequence ID" value="CAC5424688.1"/>
    <property type="molecule type" value="Genomic_DNA"/>
</dbReference>
<evidence type="ECO:0000313" key="1">
    <source>
        <dbReference type="EMBL" id="CAC5424688.1"/>
    </source>
</evidence>
<sequence length="155" mass="17037">MNPPEVWENKNFGNSSVATSVLNDVEISTEKSCLAKFISDVVKENVTSCELNPKFCVAKIRGLVNEKSVLILVDTGSTVSIVLIGGITSLHESIQETPFFIMHGRDPVLPVEAAMCPPTITYTSSDDYKSEMVTRLQEAFTLAKDNLQAAQRKQK</sequence>
<gene>
    <name evidence="1" type="ORF">MCOR_56566</name>
</gene>
<dbReference type="InterPro" id="IPR001969">
    <property type="entry name" value="Aspartic_peptidase_AS"/>
</dbReference>
<dbReference type="GO" id="GO:0006508">
    <property type="term" value="P:proteolysis"/>
    <property type="evidence" value="ECO:0007669"/>
    <property type="project" value="InterPro"/>
</dbReference>
<dbReference type="AlphaFoldDB" id="A0A6J8EVR7"/>
<dbReference type="PROSITE" id="PS00141">
    <property type="entry name" value="ASP_PROTEASE"/>
    <property type="match status" value="1"/>
</dbReference>
<evidence type="ECO:0000313" key="2">
    <source>
        <dbReference type="Proteomes" id="UP000507470"/>
    </source>
</evidence>
<organism evidence="1 2">
    <name type="scientific">Mytilus coruscus</name>
    <name type="common">Sea mussel</name>
    <dbReference type="NCBI Taxonomy" id="42192"/>
    <lineage>
        <taxon>Eukaryota</taxon>
        <taxon>Metazoa</taxon>
        <taxon>Spiralia</taxon>
        <taxon>Lophotrochozoa</taxon>
        <taxon>Mollusca</taxon>
        <taxon>Bivalvia</taxon>
        <taxon>Autobranchia</taxon>
        <taxon>Pteriomorphia</taxon>
        <taxon>Mytilida</taxon>
        <taxon>Mytiloidea</taxon>
        <taxon>Mytilidae</taxon>
        <taxon>Mytilinae</taxon>
        <taxon>Mytilus</taxon>
    </lineage>
</organism>
<keyword evidence="2" id="KW-1185">Reference proteome</keyword>